<name>A0ABT3G314_9BACT</name>
<protein>
    <submittedName>
        <fullName evidence="3">Uncharacterized protein</fullName>
    </submittedName>
</protein>
<accession>A0ABT3G314</accession>
<evidence type="ECO:0000256" key="2">
    <source>
        <dbReference type="SAM" id="Phobius"/>
    </source>
</evidence>
<organism evidence="3 4">
    <name type="scientific">Luteolibacter rhizosphaerae</name>
    <dbReference type="NCBI Taxonomy" id="2989719"/>
    <lineage>
        <taxon>Bacteria</taxon>
        <taxon>Pseudomonadati</taxon>
        <taxon>Verrucomicrobiota</taxon>
        <taxon>Verrucomicrobiia</taxon>
        <taxon>Verrucomicrobiales</taxon>
        <taxon>Verrucomicrobiaceae</taxon>
        <taxon>Luteolibacter</taxon>
    </lineage>
</organism>
<dbReference type="RefSeq" id="WP_264513128.1">
    <property type="nucleotide sequence ID" value="NZ_JAPDDR010000004.1"/>
</dbReference>
<gene>
    <name evidence="3" type="ORF">OJ996_08565</name>
</gene>
<evidence type="ECO:0000256" key="1">
    <source>
        <dbReference type="SAM" id="Coils"/>
    </source>
</evidence>
<keyword evidence="4" id="KW-1185">Reference proteome</keyword>
<proteinExistence type="predicted"/>
<evidence type="ECO:0000313" key="3">
    <source>
        <dbReference type="EMBL" id="MCW1913625.1"/>
    </source>
</evidence>
<keyword evidence="2" id="KW-1133">Transmembrane helix</keyword>
<dbReference type="EMBL" id="JAPDDR010000004">
    <property type="protein sequence ID" value="MCW1913625.1"/>
    <property type="molecule type" value="Genomic_DNA"/>
</dbReference>
<reference evidence="3" key="1">
    <citation type="submission" date="2022-10" db="EMBL/GenBank/DDBJ databases">
        <title>Luteolibacter sp. GHJ8, whole genome shotgun sequencing project.</title>
        <authorList>
            <person name="Zhao G."/>
            <person name="Shen L."/>
        </authorList>
    </citation>
    <scope>NUCLEOTIDE SEQUENCE</scope>
    <source>
        <strain evidence="3">GHJ8</strain>
    </source>
</reference>
<sequence length="161" mass="17753">MIPARTLPIVNAVGCVVLASFILVQWFDGKSVAKDLHEARSQTILEKNARLEVEERARLLQSDVEGLKSSIESIQASAEAAEKQLAEQSVQFDANVKALTDAQTKVKEWEEAVKARDEAIALRDTKLKEATDRLTELNASLVSTRKRLDEAVAQLRKAAAQ</sequence>
<comment type="caution">
    <text evidence="3">The sequence shown here is derived from an EMBL/GenBank/DDBJ whole genome shotgun (WGS) entry which is preliminary data.</text>
</comment>
<evidence type="ECO:0000313" key="4">
    <source>
        <dbReference type="Proteomes" id="UP001165653"/>
    </source>
</evidence>
<feature type="coiled-coil region" evidence="1">
    <location>
        <begin position="127"/>
        <end position="161"/>
    </location>
</feature>
<keyword evidence="2" id="KW-0812">Transmembrane</keyword>
<feature type="transmembrane region" description="Helical" evidence="2">
    <location>
        <begin position="6"/>
        <end position="27"/>
    </location>
</feature>
<dbReference type="Gene3D" id="1.20.120.330">
    <property type="entry name" value="Nucleotidyltransferases domain 2"/>
    <property type="match status" value="1"/>
</dbReference>
<keyword evidence="2" id="KW-0472">Membrane</keyword>
<dbReference type="Proteomes" id="UP001165653">
    <property type="component" value="Unassembled WGS sequence"/>
</dbReference>
<feature type="coiled-coil region" evidence="1">
    <location>
        <begin position="64"/>
        <end position="91"/>
    </location>
</feature>
<keyword evidence="1" id="KW-0175">Coiled coil</keyword>